<feature type="region of interest" description="Disordered" evidence="1">
    <location>
        <begin position="1"/>
        <end position="94"/>
    </location>
</feature>
<dbReference type="AlphaFoldDB" id="A0A9J6E9G4"/>
<dbReference type="Proteomes" id="UP000821866">
    <property type="component" value="Chromosome 3"/>
</dbReference>
<keyword evidence="3" id="KW-1185">Reference proteome</keyword>
<sequence length="607" mass="66185">MGNAQGKREQRSGGVSCEDDSEIQESNKAAIVPVRDETQSVRLPSAEDDQPGGVDKANHCEPLGTTKPTISSPNTWGTMPSPNIHTHGRSEDCQGTKISIIAGNSAELRHHRLNPTGEKAKVPNGILPCSDAAASGQEDSNAEKNANHIFMKERLQADCYEGFQGKEASYTNTSEPTELRSEAVLSDRSPSIEPTSVMEAETSSSTSRPSPDENLRRSSGSPSSSPSSTRQVPAKKLQKVWGASMLELLTSLAADDVALGADAFRAPEKLDQSPPPTSQYQDNSEDSWRTRCQRILCPPDCAYCQSAITEAIEVVEEDQDASNTPEASPFRPADHSAFRNFNFPSSREEDAQRQLASKAALVSLAPARMLKPQVLDTCTWKVPLCKREKRRASMTSTSTSPEQTLPPRVILPPCSQVGASSSSSSASANELQTSNFSEPGASFQVPNAVRQLLQQLGMPSQTAVALLDECPIHMDRGGIPLTPASSRVVRSVLEDPAGTRLLFSNVLQFLAQQAASGRSLLSAERSEEELTNLFKRCSEVREGYQRQLRLLALPCSSEESEHAEPRTLWSPQQVDDVKKEIHSFLQQVQQFSEQAQLFYQQAFIFVT</sequence>
<feature type="region of interest" description="Disordered" evidence="1">
    <location>
        <begin position="266"/>
        <end position="285"/>
    </location>
</feature>
<reference evidence="2" key="1">
    <citation type="journal article" date="2020" name="Cell">
        <title>Large-Scale Comparative Analyses of Tick Genomes Elucidate Their Genetic Diversity and Vector Capacities.</title>
        <authorList>
            <consortium name="Tick Genome and Microbiome Consortium (TIGMIC)"/>
            <person name="Jia N."/>
            <person name="Wang J."/>
            <person name="Shi W."/>
            <person name="Du L."/>
            <person name="Sun Y."/>
            <person name="Zhan W."/>
            <person name="Jiang J.F."/>
            <person name="Wang Q."/>
            <person name="Zhang B."/>
            <person name="Ji P."/>
            <person name="Bell-Sakyi L."/>
            <person name="Cui X.M."/>
            <person name="Yuan T.T."/>
            <person name="Jiang B.G."/>
            <person name="Yang W.F."/>
            <person name="Lam T.T."/>
            <person name="Chang Q.C."/>
            <person name="Ding S.J."/>
            <person name="Wang X.J."/>
            <person name="Zhu J.G."/>
            <person name="Ruan X.D."/>
            <person name="Zhao L."/>
            <person name="Wei J.T."/>
            <person name="Ye R.Z."/>
            <person name="Que T.C."/>
            <person name="Du C.H."/>
            <person name="Zhou Y.H."/>
            <person name="Cheng J.X."/>
            <person name="Dai P.F."/>
            <person name="Guo W.B."/>
            <person name="Han X.H."/>
            <person name="Huang E.J."/>
            <person name="Li L.F."/>
            <person name="Wei W."/>
            <person name="Gao Y.C."/>
            <person name="Liu J.Z."/>
            <person name="Shao H.Z."/>
            <person name="Wang X."/>
            <person name="Wang C.C."/>
            <person name="Yang T.C."/>
            <person name="Huo Q.B."/>
            <person name="Li W."/>
            <person name="Chen H.Y."/>
            <person name="Chen S.E."/>
            <person name="Zhou L.G."/>
            <person name="Ni X.B."/>
            <person name="Tian J.H."/>
            <person name="Sheng Y."/>
            <person name="Liu T."/>
            <person name="Pan Y.S."/>
            <person name="Xia L.Y."/>
            <person name="Li J."/>
            <person name="Zhao F."/>
            <person name="Cao W.C."/>
        </authorList>
    </citation>
    <scope>NUCLEOTIDE SEQUENCE</scope>
    <source>
        <strain evidence="2">Rmic-2018</strain>
    </source>
</reference>
<dbReference type="EMBL" id="JABSTU010000005">
    <property type="protein sequence ID" value="KAH8030924.1"/>
    <property type="molecule type" value="Genomic_DNA"/>
</dbReference>
<comment type="caution">
    <text evidence="2">The sequence shown here is derived from an EMBL/GenBank/DDBJ whole genome shotgun (WGS) entry which is preliminary data.</text>
</comment>
<organism evidence="2 3">
    <name type="scientific">Rhipicephalus microplus</name>
    <name type="common">Cattle tick</name>
    <name type="synonym">Boophilus microplus</name>
    <dbReference type="NCBI Taxonomy" id="6941"/>
    <lineage>
        <taxon>Eukaryota</taxon>
        <taxon>Metazoa</taxon>
        <taxon>Ecdysozoa</taxon>
        <taxon>Arthropoda</taxon>
        <taxon>Chelicerata</taxon>
        <taxon>Arachnida</taxon>
        <taxon>Acari</taxon>
        <taxon>Parasitiformes</taxon>
        <taxon>Ixodida</taxon>
        <taxon>Ixodoidea</taxon>
        <taxon>Ixodidae</taxon>
        <taxon>Rhipicephalinae</taxon>
        <taxon>Rhipicephalus</taxon>
        <taxon>Boophilus</taxon>
    </lineage>
</organism>
<feature type="compositionally biased region" description="Polar residues" evidence="1">
    <location>
        <begin position="66"/>
        <end position="84"/>
    </location>
</feature>
<accession>A0A9J6E9G4</accession>
<feature type="region of interest" description="Disordered" evidence="1">
    <location>
        <begin position="168"/>
        <end position="235"/>
    </location>
</feature>
<protein>
    <submittedName>
        <fullName evidence="2">Uncharacterized protein</fullName>
    </submittedName>
</protein>
<feature type="compositionally biased region" description="Polar residues" evidence="1">
    <location>
        <begin position="393"/>
        <end position="403"/>
    </location>
</feature>
<name>A0A9J6E9G4_RHIMP</name>
<feature type="compositionally biased region" description="Low complexity" evidence="1">
    <location>
        <begin position="218"/>
        <end position="228"/>
    </location>
</feature>
<feature type="region of interest" description="Disordered" evidence="1">
    <location>
        <begin position="115"/>
        <end position="141"/>
    </location>
</feature>
<feature type="compositionally biased region" description="Low complexity" evidence="1">
    <location>
        <begin position="419"/>
        <end position="428"/>
    </location>
</feature>
<proteinExistence type="predicted"/>
<feature type="region of interest" description="Disordered" evidence="1">
    <location>
        <begin position="389"/>
        <end position="408"/>
    </location>
</feature>
<feature type="region of interest" description="Disordered" evidence="1">
    <location>
        <begin position="317"/>
        <end position="341"/>
    </location>
</feature>
<evidence type="ECO:0000313" key="2">
    <source>
        <dbReference type="EMBL" id="KAH8030924.1"/>
    </source>
</evidence>
<evidence type="ECO:0000313" key="3">
    <source>
        <dbReference type="Proteomes" id="UP000821866"/>
    </source>
</evidence>
<gene>
    <name evidence="2" type="ORF">HPB51_012392</name>
</gene>
<reference evidence="2" key="2">
    <citation type="submission" date="2021-09" db="EMBL/GenBank/DDBJ databases">
        <authorList>
            <person name="Jia N."/>
            <person name="Wang J."/>
            <person name="Shi W."/>
            <person name="Du L."/>
            <person name="Sun Y."/>
            <person name="Zhan W."/>
            <person name="Jiang J."/>
            <person name="Wang Q."/>
            <person name="Zhang B."/>
            <person name="Ji P."/>
            <person name="Sakyi L.B."/>
            <person name="Cui X."/>
            <person name="Yuan T."/>
            <person name="Jiang B."/>
            <person name="Yang W."/>
            <person name="Lam T.T.-Y."/>
            <person name="Chang Q."/>
            <person name="Ding S."/>
            <person name="Wang X."/>
            <person name="Zhu J."/>
            <person name="Ruan X."/>
            <person name="Zhao L."/>
            <person name="Wei J."/>
            <person name="Que T."/>
            <person name="Du C."/>
            <person name="Cheng J."/>
            <person name="Dai P."/>
            <person name="Han X."/>
            <person name="Huang E."/>
            <person name="Gao Y."/>
            <person name="Liu J."/>
            <person name="Shao H."/>
            <person name="Ye R."/>
            <person name="Li L."/>
            <person name="Wei W."/>
            <person name="Wang X."/>
            <person name="Wang C."/>
            <person name="Huo Q."/>
            <person name="Li W."/>
            <person name="Guo W."/>
            <person name="Chen H."/>
            <person name="Chen S."/>
            <person name="Zhou L."/>
            <person name="Zhou L."/>
            <person name="Ni X."/>
            <person name="Tian J."/>
            <person name="Zhou Y."/>
            <person name="Sheng Y."/>
            <person name="Liu T."/>
            <person name="Pan Y."/>
            <person name="Xia L."/>
            <person name="Li J."/>
            <person name="Zhao F."/>
            <person name="Cao W."/>
        </authorList>
    </citation>
    <scope>NUCLEOTIDE SEQUENCE</scope>
    <source>
        <strain evidence="2">Rmic-2018</strain>
        <tissue evidence="2">Larvae</tissue>
    </source>
</reference>
<feature type="region of interest" description="Disordered" evidence="1">
    <location>
        <begin position="416"/>
        <end position="439"/>
    </location>
</feature>
<evidence type="ECO:0000256" key="1">
    <source>
        <dbReference type="SAM" id="MobiDB-lite"/>
    </source>
</evidence>
<feature type="compositionally biased region" description="Basic and acidic residues" evidence="1">
    <location>
        <begin position="1"/>
        <end position="11"/>
    </location>
</feature>